<dbReference type="RefSeq" id="WP_086433772.1">
    <property type="nucleotide sequence ID" value="NZ_FXWH01000001.1"/>
</dbReference>
<organism evidence="2 3">
    <name type="scientific">Pseudidiomarina planktonica</name>
    <dbReference type="NCBI Taxonomy" id="1323738"/>
    <lineage>
        <taxon>Bacteria</taxon>
        <taxon>Pseudomonadati</taxon>
        <taxon>Pseudomonadota</taxon>
        <taxon>Gammaproteobacteria</taxon>
        <taxon>Alteromonadales</taxon>
        <taxon>Idiomarinaceae</taxon>
        <taxon>Pseudidiomarina</taxon>
    </lineage>
</organism>
<dbReference type="AlphaFoldDB" id="A0A1Y6ELA2"/>
<keyword evidence="2" id="KW-0808">Transferase</keyword>
<evidence type="ECO:0000313" key="2">
    <source>
        <dbReference type="EMBL" id="SMQ61730.1"/>
    </source>
</evidence>
<protein>
    <submittedName>
        <fullName evidence="2">Polysaccharide pyruvyl transferase</fullName>
    </submittedName>
</protein>
<proteinExistence type="predicted"/>
<dbReference type="Pfam" id="PF04230">
    <property type="entry name" value="PS_pyruv_trans"/>
    <property type="match status" value="1"/>
</dbReference>
<feature type="domain" description="Polysaccharide pyruvyl transferase" evidence="1">
    <location>
        <begin position="15"/>
        <end position="295"/>
    </location>
</feature>
<evidence type="ECO:0000259" key="1">
    <source>
        <dbReference type="Pfam" id="PF04230"/>
    </source>
</evidence>
<dbReference type="Proteomes" id="UP000194450">
    <property type="component" value="Unassembled WGS sequence"/>
</dbReference>
<dbReference type="EMBL" id="FXWH01000001">
    <property type="protein sequence ID" value="SMQ61730.1"/>
    <property type="molecule type" value="Genomic_DNA"/>
</dbReference>
<keyword evidence="3" id="KW-1185">Reference proteome</keyword>
<gene>
    <name evidence="2" type="ORF">SAMN06297229_0605</name>
</gene>
<reference evidence="3" key="1">
    <citation type="submission" date="2017-04" db="EMBL/GenBank/DDBJ databases">
        <authorList>
            <person name="Varghese N."/>
            <person name="Submissions S."/>
        </authorList>
    </citation>
    <scope>NUCLEOTIDE SEQUENCE [LARGE SCALE GENOMIC DNA]</scope>
</reference>
<dbReference type="InterPro" id="IPR007345">
    <property type="entry name" value="Polysacch_pyruvyl_Trfase"/>
</dbReference>
<name>A0A1Y6ELA2_9GAMM</name>
<dbReference type="OrthoDB" id="9802987at2"/>
<evidence type="ECO:0000313" key="3">
    <source>
        <dbReference type="Proteomes" id="UP000194450"/>
    </source>
</evidence>
<sequence length="381" mass="42722">MDKGYYVTLTGSKNNAGDFLIKKRAFELINAIRPDRKVIDLNGWEELSADKLDLVNNSKALILTGGPALQYNMWPNVYKLTPDLDDIKVPMCTLGIGWKSGIGDWHATRKYPLSGKTHSLLQKIENSGIKSSVRDYHTLNALNSCGYNNFLMTGCPALYVQDSINKPISKPDTVKNVSFSLGVSFLDSKKLEKQMMDVVLGLKDYFSSANFSVIFHHTLTPEKYPQARFSSRHIAGHSRFLSWLESQHISYSDVSGSAENMIEHYSECDIHIGYRVHAHIFMSSVGKPSLLIAEDGRGIALRDVLGGMVLDAYISKHGSLLSKVLAKLRIKDAYNVSDVIPFEVENLLTYESESEWSRSEIVRSSIDTHFGTMTRFLSRLP</sequence>
<accession>A0A1Y6ELA2</accession>
<dbReference type="GO" id="GO:0016740">
    <property type="term" value="F:transferase activity"/>
    <property type="evidence" value="ECO:0007669"/>
    <property type="project" value="UniProtKB-KW"/>
</dbReference>